<feature type="active site" evidence="2">
    <location>
        <position position="57"/>
    </location>
</feature>
<dbReference type="EMBL" id="BSOA01000037">
    <property type="protein sequence ID" value="GLQ89574.1"/>
    <property type="molecule type" value="Genomic_DNA"/>
</dbReference>
<accession>A0ABQ5XEF2</accession>
<keyword evidence="2" id="KW-0963">Cytoplasm</keyword>
<dbReference type="PANTHER" id="PTHR43210:SF5">
    <property type="entry name" value="DETHIOBIOTIN SYNTHETASE"/>
    <property type="match status" value="1"/>
</dbReference>
<comment type="caution">
    <text evidence="3">The sequence shown here is derived from an EMBL/GenBank/DDBJ whole genome shotgun (WGS) entry which is preliminary data.</text>
</comment>
<sequence>MDYLEPIASEKAFIMSQDRILRAVFIAGTDTGIGKTHAACALIHALRRQGVSVCGMKPVAAGCVETPQGLRNDDALSLQMASSTPAPAYDEINPLALREPLSPHLAAAHEGVTITLPPLQAAFHVLHARYDTVVVEGVGGWRVPLAPGLLASEIPKAWKLPVVLVVGLRLGCLSHALLTAQAVAADGCRLMGWIGNCIDPEMTAVGENIDTLRALLPAPCLGILPHGLAPEHAASLLEQGALQS</sequence>
<comment type="subcellular location">
    <subcellularLocation>
        <location evidence="2">Cytoplasm</location>
    </subcellularLocation>
</comment>
<dbReference type="CDD" id="cd03109">
    <property type="entry name" value="DTBS"/>
    <property type="match status" value="1"/>
</dbReference>
<keyword evidence="2" id="KW-0479">Metal-binding</keyword>
<feature type="binding site" evidence="2">
    <location>
        <begin position="196"/>
        <end position="197"/>
    </location>
    <ligand>
        <name>ATP</name>
        <dbReference type="ChEBI" id="CHEBI:30616"/>
    </ligand>
</feature>
<dbReference type="Pfam" id="PF13500">
    <property type="entry name" value="AAA_26"/>
    <property type="match status" value="1"/>
</dbReference>
<dbReference type="PANTHER" id="PTHR43210">
    <property type="entry name" value="DETHIOBIOTIN SYNTHETASE"/>
    <property type="match status" value="1"/>
</dbReference>
<feature type="binding site" evidence="2">
    <location>
        <position position="36"/>
    </location>
    <ligand>
        <name>Mg(2+)</name>
        <dbReference type="ChEBI" id="CHEBI:18420"/>
    </ligand>
</feature>
<evidence type="ECO:0000256" key="2">
    <source>
        <dbReference type="HAMAP-Rule" id="MF_00336"/>
    </source>
</evidence>
<feature type="binding site" evidence="2">
    <location>
        <begin position="32"/>
        <end position="37"/>
    </location>
    <ligand>
        <name>ATP</name>
        <dbReference type="ChEBI" id="CHEBI:30616"/>
    </ligand>
</feature>
<comment type="subunit">
    <text evidence="2">Homodimer.</text>
</comment>
<gene>
    <name evidence="2 3" type="primary">bioD</name>
    <name evidence="3" type="ORF">GCM10007898_31490</name>
</gene>
<protein>
    <recommendedName>
        <fullName evidence="2">ATP-dependent dethiobiotin synthetase BioD</fullName>
        <ecNumber evidence="2">6.3.3.3</ecNumber>
    </recommendedName>
    <alternativeName>
        <fullName evidence="2">DTB synthetase</fullName>
        <shortName evidence="2">DTBS</shortName>
    </alternativeName>
    <alternativeName>
        <fullName evidence="2">Dethiobiotin synthase</fullName>
    </alternativeName>
</protein>
<comment type="function">
    <text evidence="2">Catalyzes a mechanistically unusual reaction, the ATP-dependent insertion of CO2 between the N7 and N8 nitrogen atoms of 7,8-diaminopelargonic acid (DAPA, also called 7,8-diammoniononanoate) to form a ureido ring.</text>
</comment>
<name>A0ABQ5XEF2_9GAMM</name>
<dbReference type="HAMAP" id="MF_00336">
    <property type="entry name" value="BioD"/>
    <property type="match status" value="1"/>
</dbReference>
<feature type="binding site" evidence="2">
    <location>
        <position position="74"/>
    </location>
    <ligand>
        <name>ATP</name>
        <dbReference type="ChEBI" id="CHEBI:30616"/>
    </ligand>
</feature>
<comment type="similarity">
    <text evidence="2">Belongs to the dethiobiotin synthetase family.</text>
</comment>
<evidence type="ECO:0000313" key="4">
    <source>
        <dbReference type="Proteomes" id="UP001156627"/>
    </source>
</evidence>
<proteinExistence type="inferred from homology"/>
<comment type="pathway">
    <text evidence="2">Cofactor biosynthesis; biotin biosynthesis; biotin from 7,8-diaminononanoate: step 1/2.</text>
</comment>
<dbReference type="SUPFAM" id="SSF52540">
    <property type="entry name" value="P-loop containing nucleoside triphosphate hydrolases"/>
    <property type="match status" value="1"/>
</dbReference>
<comment type="caution">
    <text evidence="2">Lacks conserved residue(s) required for the propagation of feature annotation.</text>
</comment>
<feature type="binding site" evidence="2">
    <location>
        <position position="74"/>
    </location>
    <ligand>
        <name>Mg(2+)</name>
        <dbReference type="ChEBI" id="CHEBI:18420"/>
    </ligand>
</feature>
<dbReference type="InterPro" id="IPR004472">
    <property type="entry name" value="DTB_synth_BioD"/>
</dbReference>
<dbReference type="Proteomes" id="UP001156627">
    <property type="component" value="Unassembled WGS sequence"/>
</dbReference>
<evidence type="ECO:0000256" key="1">
    <source>
        <dbReference type="ARBA" id="ARBA00022756"/>
    </source>
</evidence>
<organism evidence="3 4">
    <name type="scientific">Dyella flagellata</name>
    <dbReference type="NCBI Taxonomy" id="1867833"/>
    <lineage>
        <taxon>Bacteria</taxon>
        <taxon>Pseudomonadati</taxon>
        <taxon>Pseudomonadota</taxon>
        <taxon>Gammaproteobacteria</taxon>
        <taxon>Lysobacterales</taxon>
        <taxon>Rhodanobacteraceae</taxon>
        <taxon>Dyella</taxon>
    </lineage>
</organism>
<comment type="cofactor">
    <cofactor evidence="2">
        <name>Mg(2+)</name>
        <dbReference type="ChEBI" id="CHEBI:18420"/>
    </cofactor>
</comment>
<keyword evidence="2" id="KW-0460">Magnesium</keyword>
<dbReference type="InterPro" id="IPR027417">
    <property type="entry name" value="P-loop_NTPase"/>
</dbReference>
<reference evidence="4" key="1">
    <citation type="journal article" date="2019" name="Int. J. Syst. Evol. Microbiol.">
        <title>The Global Catalogue of Microorganisms (GCM) 10K type strain sequencing project: providing services to taxonomists for standard genome sequencing and annotation.</title>
        <authorList>
            <consortium name="The Broad Institute Genomics Platform"/>
            <consortium name="The Broad Institute Genome Sequencing Center for Infectious Disease"/>
            <person name="Wu L."/>
            <person name="Ma J."/>
        </authorList>
    </citation>
    <scope>NUCLEOTIDE SEQUENCE [LARGE SCALE GENOMIC DNA]</scope>
    <source>
        <strain evidence="4">NBRC 111981</strain>
    </source>
</reference>
<feature type="binding site" evidence="2">
    <location>
        <begin position="225"/>
        <end position="227"/>
    </location>
    <ligand>
        <name>ATP</name>
        <dbReference type="ChEBI" id="CHEBI:30616"/>
    </ligand>
</feature>
<dbReference type="Gene3D" id="3.40.50.300">
    <property type="entry name" value="P-loop containing nucleotide triphosphate hydrolases"/>
    <property type="match status" value="1"/>
</dbReference>
<feature type="binding site" evidence="2">
    <location>
        <begin position="136"/>
        <end position="139"/>
    </location>
    <ligand>
        <name>ATP</name>
        <dbReference type="ChEBI" id="CHEBI:30616"/>
    </ligand>
</feature>
<evidence type="ECO:0000313" key="3">
    <source>
        <dbReference type="EMBL" id="GLQ89574.1"/>
    </source>
</evidence>
<comment type="catalytic activity">
    <reaction evidence="2">
        <text>(7R,8S)-7,8-diammoniononanoate + CO2 + ATP = (4R,5S)-dethiobiotin + ADP + phosphate + 3 H(+)</text>
        <dbReference type="Rhea" id="RHEA:15805"/>
        <dbReference type="ChEBI" id="CHEBI:15378"/>
        <dbReference type="ChEBI" id="CHEBI:16526"/>
        <dbReference type="ChEBI" id="CHEBI:30616"/>
        <dbReference type="ChEBI" id="CHEBI:43474"/>
        <dbReference type="ChEBI" id="CHEBI:149469"/>
        <dbReference type="ChEBI" id="CHEBI:149473"/>
        <dbReference type="ChEBI" id="CHEBI:456216"/>
        <dbReference type="EC" id="6.3.3.3"/>
    </reaction>
</comment>
<dbReference type="EC" id="6.3.3.3" evidence="2"/>
<keyword evidence="2" id="KW-0436">Ligase</keyword>
<feature type="binding site" evidence="2">
    <location>
        <position position="136"/>
    </location>
    <ligand>
        <name>Mg(2+)</name>
        <dbReference type="ChEBI" id="CHEBI:18420"/>
    </ligand>
</feature>
<keyword evidence="4" id="KW-1185">Reference proteome</keyword>
<keyword evidence="2" id="KW-0547">Nucleotide-binding</keyword>
<keyword evidence="1 2" id="KW-0093">Biotin biosynthesis</keyword>
<keyword evidence="2" id="KW-0067">ATP-binding</keyword>
<dbReference type="NCBIfam" id="TIGR00347">
    <property type="entry name" value="bioD"/>
    <property type="match status" value="1"/>
</dbReference>
<dbReference type="PIRSF" id="PIRSF006755">
    <property type="entry name" value="DTB_synth"/>
    <property type="match status" value="1"/>
</dbReference>